<evidence type="ECO:0000313" key="13">
    <source>
        <dbReference type="EMBL" id="KAL0357668.1"/>
    </source>
</evidence>
<feature type="transmembrane region" description="Helical" evidence="10">
    <location>
        <begin position="12"/>
        <end position="38"/>
    </location>
</feature>
<comment type="similarity">
    <text evidence="2">Belongs to the HAK/KUP transporter (TC 2.A.72.3) family.</text>
</comment>
<feature type="transmembrane region" description="Helical" evidence="10">
    <location>
        <begin position="173"/>
        <end position="194"/>
    </location>
</feature>
<dbReference type="PANTHER" id="PTHR30540">
    <property type="entry name" value="OSMOTIC STRESS POTASSIUM TRANSPORTER"/>
    <property type="match status" value="1"/>
</dbReference>
<feature type="transmembrane region" description="Helical" evidence="10">
    <location>
        <begin position="360"/>
        <end position="380"/>
    </location>
</feature>
<evidence type="ECO:0000259" key="11">
    <source>
        <dbReference type="Pfam" id="PF02705"/>
    </source>
</evidence>
<evidence type="ECO:0000256" key="9">
    <source>
        <dbReference type="ARBA" id="ARBA00023136"/>
    </source>
</evidence>
<dbReference type="EMBL" id="JACGWM010000008">
    <property type="protein sequence ID" value="KAL0357668.1"/>
    <property type="molecule type" value="Genomic_DNA"/>
</dbReference>
<evidence type="ECO:0000256" key="2">
    <source>
        <dbReference type="ARBA" id="ARBA00008440"/>
    </source>
</evidence>
<evidence type="ECO:0000256" key="10">
    <source>
        <dbReference type="SAM" id="Phobius"/>
    </source>
</evidence>
<keyword evidence="7 10" id="KW-1133">Transmembrane helix</keyword>
<evidence type="ECO:0000256" key="7">
    <source>
        <dbReference type="ARBA" id="ARBA00022989"/>
    </source>
</evidence>
<sequence>MHGLFLPDVSWMVTLTLAFQSIGVIYGDLGTSPLYVFASTFPEGVQHKDDILGVLSLIIYTILLQPVVKYVLIVLWANDNGDGGTFALYSLFGRYADVGLTPKSQPEDKELSHYRLAGDATSKSQSSCSQKSFIIACGLFNYFDNQLTLNFYAYAVLSAVVESRIYTTVNTVFFDYIVLIAVAILVILFSIQRFGTDKVGTEAMSADLGHFSVKAIQVSFSAVVLPAILMAYCGRAAYLTKFPEHVSSIFYASFPTPIYWPMFIIANLAAVIASQAMISGTFSIMSQSLNLSCFPRVKVVHTSTKYCCCQCNVDNYISGWVNMLVIWKTNVFLVVLFYLVYLSMELVYFSSVLYKFTQGGYLPLAVSFVLMSIMAIWHYAQKQRYLYELKNKVPNEFVRDLANNKDISRIPGIGLLYSELVQGIPPIFPHFIANIPSIHSVIVLVSIKALPVSKVLLEERFLFRKIEPKEFRVYSCIVRYGYKEKIEEPMEFERQLVENLKEFIRRGSFLINEQTPEEVEKEMEFVEKAKEQGVFYPIGEADVQARKDSSFFKSIGTLHPATSDCFFSGYAIIEPIVRPDAARHFKCDAQDVKARAPSPLPPTHLQQHRHLQHLQLLTGPSPL</sequence>
<evidence type="ECO:0000256" key="4">
    <source>
        <dbReference type="ARBA" id="ARBA00022538"/>
    </source>
</evidence>
<dbReference type="InterPro" id="IPR053952">
    <property type="entry name" value="K_trans_C"/>
</dbReference>
<organism evidence="13">
    <name type="scientific">Sesamum calycinum</name>
    <dbReference type="NCBI Taxonomy" id="2727403"/>
    <lineage>
        <taxon>Eukaryota</taxon>
        <taxon>Viridiplantae</taxon>
        <taxon>Streptophyta</taxon>
        <taxon>Embryophyta</taxon>
        <taxon>Tracheophyta</taxon>
        <taxon>Spermatophyta</taxon>
        <taxon>Magnoliopsida</taxon>
        <taxon>eudicotyledons</taxon>
        <taxon>Gunneridae</taxon>
        <taxon>Pentapetalae</taxon>
        <taxon>asterids</taxon>
        <taxon>lamiids</taxon>
        <taxon>Lamiales</taxon>
        <taxon>Pedaliaceae</taxon>
        <taxon>Sesamum</taxon>
    </lineage>
</organism>
<comment type="caution">
    <text evidence="13">The sequence shown here is derived from an EMBL/GenBank/DDBJ whole genome shotgun (WGS) entry which is preliminary data.</text>
</comment>
<keyword evidence="5 10" id="KW-0812">Transmembrane</keyword>
<protein>
    <submittedName>
        <fullName evidence="13">Potassium transporter 5</fullName>
    </submittedName>
</protein>
<evidence type="ECO:0000259" key="12">
    <source>
        <dbReference type="Pfam" id="PF22776"/>
    </source>
</evidence>
<feature type="transmembrane region" description="Helical" evidence="10">
    <location>
        <begin position="258"/>
        <end position="278"/>
    </location>
</feature>
<accession>A0AAW2PRS3</accession>
<feature type="transmembrane region" description="Helical" evidence="10">
    <location>
        <begin position="331"/>
        <end position="354"/>
    </location>
</feature>
<proteinExistence type="inferred from homology"/>
<feature type="transmembrane region" description="Helical" evidence="10">
    <location>
        <begin position="50"/>
        <end position="77"/>
    </location>
</feature>
<evidence type="ECO:0000256" key="8">
    <source>
        <dbReference type="ARBA" id="ARBA00023065"/>
    </source>
</evidence>
<gene>
    <name evidence="13" type="ORF">Scaly_1452500</name>
</gene>
<name>A0AAW2PRS3_9LAMI</name>
<keyword evidence="6" id="KW-0630">Potassium</keyword>
<feature type="transmembrane region" description="Helical" evidence="10">
    <location>
        <begin position="215"/>
        <end position="238"/>
    </location>
</feature>
<evidence type="ECO:0000256" key="1">
    <source>
        <dbReference type="ARBA" id="ARBA00004651"/>
    </source>
</evidence>
<dbReference type="AlphaFoldDB" id="A0AAW2PRS3"/>
<keyword evidence="3" id="KW-0813">Transport</keyword>
<feature type="domain" description="K+ potassium transporter integral membrane" evidence="11">
    <location>
        <begin position="200"/>
        <end position="306"/>
    </location>
</feature>
<dbReference type="Pfam" id="PF02705">
    <property type="entry name" value="K_trans"/>
    <property type="match status" value="2"/>
</dbReference>
<dbReference type="GO" id="GO:0005886">
    <property type="term" value="C:plasma membrane"/>
    <property type="evidence" value="ECO:0007669"/>
    <property type="project" value="UniProtKB-SubCell"/>
</dbReference>
<dbReference type="InterPro" id="IPR053951">
    <property type="entry name" value="K_trans_N"/>
</dbReference>
<reference evidence="13" key="1">
    <citation type="submission" date="2020-06" db="EMBL/GenBank/DDBJ databases">
        <authorList>
            <person name="Li T."/>
            <person name="Hu X."/>
            <person name="Zhang T."/>
            <person name="Song X."/>
            <person name="Zhang H."/>
            <person name="Dai N."/>
            <person name="Sheng W."/>
            <person name="Hou X."/>
            <person name="Wei L."/>
        </authorList>
    </citation>
    <scope>NUCLEOTIDE SEQUENCE</scope>
    <source>
        <strain evidence="13">KEN8</strain>
        <tissue evidence="13">Leaf</tissue>
    </source>
</reference>
<comment type="subcellular location">
    <subcellularLocation>
        <location evidence="1">Cell membrane</location>
        <topology evidence="1">Multi-pass membrane protein</topology>
    </subcellularLocation>
</comment>
<evidence type="ECO:0000256" key="5">
    <source>
        <dbReference type="ARBA" id="ARBA00022692"/>
    </source>
</evidence>
<reference evidence="13" key="2">
    <citation type="journal article" date="2024" name="Plant">
        <title>Genomic evolution and insights into agronomic trait innovations of Sesamum species.</title>
        <authorList>
            <person name="Miao H."/>
            <person name="Wang L."/>
            <person name="Qu L."/>
            <person name="Liu H."/>
            <person name="Sun Y."/>
            <person name="Le M."/>
            <person name="Wang Q."/>
            <person name="Wei S."/>
            <person name="Zheng Y."/>
            <person name="Lin W."/>
            <person name="Duan Y."/>
            <person name="Cao H."/>
            <person name="Xiong S."/>
            <person name="Wang X."/>
            <person name="Wei L."/>
            <person name="Li C."/>
            <person name="Ma Q."/>
            <person name="Ju M."/>
            <person name="Zhao R."/>
            <person name="Li G."/>
            <person name="Mu C."/>
            <person name="Tian Q."/>
            <person name="Mei H."/>
            <person name="Zhang T."/>
            <person name="Gao T."/>
            <person name="Zhang H."/>
        </authorList>
    </citation>
    <scope>NUCLEOTIDE SEQUENCE</scope>
    <source>
        <strain evidence="13">KEN8</strain>
    </source>
</reference>
<dbReference type="GO" id="GO:0015079">
    <property type="term" value="F:potassium ion transmembrane transporter activity"/>
    <property type="evidence" value="ECO:0007669"/>
    <property type="project" value="InterPro"/>
</dbReference>
<evidence type="ECO:0000256" key="6">
    <source>
        <dbReference type="ARBA" id="ARBA00022958"/>
    </source>
</evidence>
<feature type="domain" description="K+ potassium transporter integral membrane" evidence="11">
    <location>
        <begin position="321"/>
        <end position="396"/>
    </location>
</feature>
<keyword evidence="9 10" id="KW-0472">Membrane</keyword>
<feature type="domain" description="K+ potassium transporter C-terminal" evidence="12">
    <location>
        <begin position="411"/>
        <end position="553"/>
    </location>
</feature>
<dbReference type="PANTHER" id="PTHR30540:SF94">
    <property type="entry name" value="POTASSIUM TRANSPORTER 5"/>
    <property type="match status" value="1"/>
</dbReference>
<evidence type="ECO:0000256" key="3">
    <source>
        <dbReference type="ARBA" id="ARBA00022448"/>
    </source>
</evidence>
<dbReference type="InterPro" id="IPR003855">
    <property type="entry name" value="K+_transporter"/>
</dbReference>
<keyword evidence="8" id="KW-0406">Ion transport</keyword>
<keyword evidence="4" id="KW-0633">Potassium transport</keyword>
<dbReference type="Pfam" id="PF22776">
    <property type="entry name" value="K_trans_C"/>
    <property type="match status" value="1"/>
</dbReference>